<evidence type="ECO:0000256" key="3">
    <source>
        <dbReference type="PROSITE-ProRule" id="PRU00221"/>
    </source>
</evidence>
<dbReference type="PANTHER" id="PTHR44129">
    <property type="entry name" value="WD REPEAT-CONTAINING PROTEIN POP1"/>
    <property type="match status" value="1"/>
</dbReference>
<evidence type="ECO:0000259" key="5">
    <source>
        <dbReference type="PROSITE" id="PS50181"/>
    </source>
</evidence>
<organism evidence="6 7">
    <name type="scientific">Salarias fasciatus</name>
    <name type="common">Jewelled blenny</name>
    <name type="synonym">Blennius fasciatus</name>
    <dbReference type="NCBI Taxonomy" id="181472"/>
    <lineage>
        <taxon>Eukaryota</taxon>
        <taxon>Metazoa</taxon>
        <taxon>Chordata</taxon>
        <taxon>Craniata</taxon>
        <taxon>Vertebrata</taxon>
        <taxon>Euteleostomi</taxon>
        <taxon>Actinopterygii</taxon>
        <taxon>Neopterygii</taxon>
        <taxon>Teleostei</taxon>
        <taxon>Neoteleostei</taxon>
        <taxon>Acanthomorphata</taxon>
        <taxon>Ovalentaria</taxon>
        <taxon>Blenniimorphae</taxon>
        <taxon>Blenniiformes</taxon>
        <taxon>Blennioidei</taxon>
        <taxon>Blenniidae</taxon>
        <taxon>Salariinae</taxon>
        <taxon>Salarias</taxon>
    </lineage>
</organism>
<keyword evidence="2" id="KW-0677">Repeat</keyword>
<dbReference type="InterPro" id="IPR001810">
    <property type="entry name" value="F-box_dom"/>
</dbReference>
<dbReference type="SUPFAM" id="SSF81383">
    <property type="entry name" value="F-box domain"/>
    <property type="match status" value="1"/>
</dbReference>
<dbReference type="InterPro" id="IPR019775">
    <property type="entry name" value="WD40_repeat_CS"/>
</dbReference>
<keyword evidence="7" id="KW-1185">Reference proteome</keyword>
<dbReference type="InParanoid" id="A0A672G480"/>
<feature type="repeat" description="WD" evidence="3">
    <location>
        <begin position="343"/>
        <end position="382"/>
    </location>
</feature>
<sequence length="400" mass="43635">MSEVSETQSGLKEGRHEDQGALSTVPMQSPGGEASRPDLHDLLPAGHSSSTDVSPSPSEASGLLTLPWEIIANITSHLPAHCVLNVLPKVCHALANVAKDSTAWQLRARKLVGSRRFPVGPKENFNWPEACIELEQLISLWTIDVHRVRRRMPYHEVARGPDVPQQPAEQGVEPAAERQGDGLEEDLEAAGVAAQQIDHGGDEVQPMAAGAHEAQLRDLEERQRDDAAALMEEERNHRMAPVARHRLDADVNVQDGFVDPENQPNGRHGELMQQQPSKSQSPPPQLEYMSLTTSHIAQINSVCSWGEGRVCATASRDRNVMLWDLEAGPEGAALHTLTGKHGFSTHQGWVWCLDCQGPLLASGGFDSTVRLWDLQAGGAERDVIKGNSASSVCPIRRTCW</sequence>
<dbReference type="AlphaFoldDB" id="A0A672G480"/>
<feature type="compositionally biased region" description="Low complexity" evidence="4">
    <location>
        <begin position="48"/>
        <end position="58"/>
    </location>
</feature>
<dbReference type="SMART" id="SM00320">
    <property type="entry name" value="WD40"/>
    <property type="match status" value="2"/>
</dbReference>
<dbReference type="Gene3D" id="2.130.10.10">
    <property type="entry name" value="YVTN repeat-like/Quinoprotein amine dehydrogenase"/>
    <property type="match status" value="1"/>
</dbReference>
<dbReference type="Ensembl" id="ENSSFAT00005014304.1">
    <property type="protein sequence ID" value="ENSSFAP00005013726.1"/>
    <property type="gene ID" value="ENSSFAG00005007457.1"/>
</dbReference>
<evidence type="ECO:0000313" key="6">
    <source>
        <dbReference type="Ensembl" id="ENSSFAP00005013726.1"/>
    </source>
</evidence>
<evidence type="ECO:0000256" key="4">
    <source>
        <dbReference type="SAM" id="MobiDB-lite"/>
    </source>
</evidence>
<feature type="domain" description="F-box" evidence="5">
    <location>
        <begin position="60"/>
        <end position="107"/>
    </location>
</feature>
<dbReference type="InterPro" id="IPR036322">
    <property type="entry name" value="WD40_repeat_dom_sf"/>
</dbReference>
<evidence type="ECO:0000256" key="2">
    <source>
        <dbReference type="ARBA" id="ARBA00022737"/>
    </source>
</evidence>
<dbReference type="InterPro" id="IPR036047">
    <property type="entry name" value="F-box-like_dom_sf"/>
</dbReference>
<feature type="compositionally biased region" description="Polar residues" evidence="4">
    <location>
        <begin position="1"/>
        <end position="10"/>
    </location>
</feature>
<dbReference type="SMART" id="SM00256">
    <property type="entry name" value="FBOX"/>
    <property type="match status" value="1"/>
</dbReference>
<accession>A0A672G480</accession>
<feature type="region of interest" description="Disordered" evidence="4">
    <location>
        <begin position="255"/>
        <end position="286"/>
    </location>
</feature>
<evidence type="ECO:0000256" key="1">
    <source>
        <dbReference type="ARBA" id="ARBA00022574"/>
    </source>
</evidence>
<feature type="region of interest" description="Disordered" evidence="4">
    <location>
        <begin position="1"/>
        <end position="58"/>
    </location>
</feature>
<dbReference type="Proteomes" id="UP000472267">
    <property type="component" value="Chromosome 4"/>
</dbReference>
<dbReference type="PROSITE" id="PS00678">
    <property type="entry name" value="WD_REPEATS_1"/>
    <property type="match status" value="2"/>
</dbReference>
<dbReference type="InterPro" id="IPR015943">
    <property type="entry name" value="WD40/YVTN_repeat-like_dom_sf"/>
</dbReference>
<dbReference type="Pfam" id="PF00400">
    <property type="entry name" value="WD40"/>
    <property type="match status" value="2"/>
</dbReference>
<reference evidence="6" key="2">
    <citation type="submission" date="2025-08" db="UniProtKB">
        <authorList>
            <consortium name="Ensembl"/>
        </authorList>
    </citation>
    <scope>IDENTIFICATION</scope>
</reference>
<feature type="repeat" description="WD" evidence="3">
    <location>
        <begin position="292"/>
        <end position="333"/>
    </location>
</feature>
<reference evidence="6" key="1">
    <citation type="submission" date="2019-06" db="EMBL/GenBank/DDBJ databases">
        <authorList>
            <consortium name="Wellcome Sanger Institute Data Sharing"/>
        </authorList>
    </citation>
    <scope>NUCLEOTIDE SEQUENCE [LARGE SCALE GENOMIC DNA]</scope>
</reference>
<dbReference type="PROSITE" id="PS50082">
    <property type="entry name" value="WD_REPEATS_2"/>
    <property type="match status" value="2"/>
</dbReference>
<reference evidence="6" key="3">
    <citation type="submission" date="2025-09" db="UniProtKB">
        <authorList>
            <consortium name="Ensembl"/>
        </authorList>
    </citation>
    <scope>IDENTIFICATION</scope>
</reference>
<keyword evidence="1 3" id="KW-0853">WD repeat</keyword>
<dbReference type="PROSITE" id="PS50181">
    <property type="entry name" value="FBOX"/>
    <property type="match status" value="1"/>
</dbReference>
<dbReference type="InterPro" id="IPR001680">
    <property type="entry name" value="WD40_rpt"/>
</dbReference>
<name>A0A672G480_SALFA</name>
<dbReference type="SUPFAM" id="SSF50978">
    <property type="entry name" value="WD40 repeat-like"/>
    <property type="match status" value="1"/>
</dbReference>
<feature type="region of interest" description="Disordered" evidence="4">
    <location>
        <begin position="158"/>
        <end position="181"/>
    </location>
</feature>
<evidence type="ECO:0000313" key="7">
    <source>
        <dbReference type="Proteomes" id="UP000472267"/>
    </source>
</evidence>
<dbReference type="FunCoup" id="A0A672G480">
    <property type="interactions" value="269"/>
</dbReference>
<protein>
    <submittedName>
        <fullName evidence="6">F-box and WD repeat domain containing 9</fullName>
    </submittedName>
</protein>
<proteinExistence type="predicted"/>
<dbReference type="InterPro" id="IPR050349">
    <property type="entry name" value="WD_LIS1/nudF_dynein_reg"/>
</dbReference>